<dbReference type="GO" id="GO:0016989">
    <property type="term" value="F:sigma factor antagonist activity"/>
    <property type="evidence" value="ECO:0007669"/>
    <property type="project" value="TreeGrafter"/>
</dbReference>
<dbReference type="PANTHER" id="PTHR30273">
    <property type="entry name" value="PERIPLASMIC SIGNAL SENSOR AND SIGMA FACTOR ACTIVATOR FECR-RELATED"/>
    <property type="match status" value="1"/>
</dbReference>
<evidence type="ECO:0000259" key="3">
    <source>
        <dbReference type="Pfam" id="PF16344"/>
    </source>
</evidence>
<dbReference type="InterPro" id="IPR006860">
    <property type="entry name" value="FecR"/>
</dbReference>
<feature type="transmembrane region" description="Helical" evidence="1">
    <location>
        <begin position="78"/>
        <end position="98"/>
    </location>
</feature>
<dbReference type="STRING" id="1419482.SAMN05444266_102474"/>
<dbReference type="Gene3D" id="3.55.50.30">
    <property type="match status" value="1"/>
</dbReference>
<proteinExistence type="predicted"/>
<protein>
    <submittedName>
        <fullName evidence="4">FecR family protein</fullName>
    </submittedName>
</protein>
<dbReference type="AlphaFoldDB" id="A0A1M6YTI3"/>
<gene>
    <name evidence="4" type="ORF">SAMN05444266_102474</name>
</gene>
<dbReference type="PANTHER" id="PTHR30273:SF2">
    <property type="entry name" value="PROTEIN FECR"/>
    <property type="match status" value="1"/>
</dbReference>
<feature type="domain" description="FecR protein" evidence="2">
    <location>
        <begin position="183"/>
        <end position="271"/>
    </location>
</feature>
<evidence type="ECO:0000256" key="1">
    <source>
        <dbReference type="SAM" id="Phobius"/>
    </source>
</evidence>
<dbReference type="Gene3D" id="2.60.120.1440">
    <property type="match status" value="1"/>
</dbReference>
<name>A0A1M6YTI3_9BACT</name>
<keyword evidence="5" id="KW-1185">Reference proteome</keyword>
<dbReference type="Pfam" id="PF16344">
    <property type="entry name" value="FecR_C"/>
    <property type="match status" value="1"/>
</dbReference>
<dbReference type="PIRSF" id="PIRSF018266">
    <property type="entry name" value="FecR"/>
    <property type="match status" value="1"/>
</dbReference>
<evidence type="ECO:0000313" key="4">
    <source>
        <dbReference type="EMBL" id="SHL21415.1"/>
    </source>
</evidence>
<reference evidence="4 5" key="1">
    <citation type="submission" date="2016-11" db="EMBL/GenBank/DDBJ databases">
        <authorList>
            <person name="Jaros S."/>
            <person name="Januszkiewicz K."/>
            <person name="Wedrychowicz H."/>
        </authorList>
    </citation>
    <scope>NUCLEOTIDE SEQUENCE [LARGE SCALE GENOMIC DNA]</scope>
    <source>
        <strain evidence="4 5">DSM 27406</strain>
    </source>
</reference>
<dbReference type="InterPro" id="IPR012373">
    <property type="entry name" value="Ferrdict_sens_TM"/>
</dbReference>
<evidence type="ECO:0000313" key="5">
    <source>
        <dbReference type="Proteomes" id="UP000184420"/>
    </source>
</evidence>
<dbReference type="RefSeq" id="WP_083549455.1">
    <property type="nucleotide sequence ID" value="NZ_FRBL01000002.1"/>
</dbReference>
<dbReference type="InterPro" id="IPR032508">
    <property type="entry name" value="FecR_C"/>
</dbReference>
<feature type="domain" description="Protein FecR C-terminal" evidence="3">
    <location>
        <begin position="314"/>
        <end position="380"/>
    </location>
</feature>
<keyword evidence="1" id="KW-1133">Transmembrane helix</keyword>
<dbReference type="Proteomes" id="UP000184420">
    <property type="component" value="Unassembled WGS sequence"/>
</dbReference>
<dbReference type="OrthoDB" id="1099963at2"/>
<organism evidence="4 5">
    <name type="scientific">Chitinophaga jiangningensis</name>
    <dbReference type="NCBI Taxonomy" id="1419482"/>
    <lineage>
        <taxon>Bacteria</taxon>
        <taxon>Pseudomonadati</taxon>
        <taxon>Bacteroidota</taxon>
        <taxon>Chitinophagia</taxon>
        <taxon>Chitinophagales</taxon>
        <taxon>Chitinophagaceae</taxon>
        <taxon>Chitinophaga</taxon>
    </lineage>
</organism>
<dbReference type="Pfam" id="PF04773">
    <property type="entry name" value="FecR"/>
    <property type="match status" value="1"/>
</dbReference>
<keyword evidence="1" id="KW-0472">Membrane</keyword>
<accession>A0A1M6YTI3</accession>
<dbReference type="EMBL" id="FRBL01000002">
    <property type="protein sequence ID" value="SHL21415.1"/>
    <property type="molecule type" value="Genomic_DNA"/>
</dbReference>
<sequence length="382" mass="41923">MEHLRMTREELIFLTEKIVSGTATDAELMQYNQVFNALTRQENWDEHTLGNKEEMEAAIRLRLEETLRKPAARPVMRWYKWAAAAAVLVMVSVSIVLLRPKEVRLAPQAERFQNDIPAPSANHAVLTLGNGQQILLDSAGNGTIAVQGGVNVAKTADGQIAYSGSGATASTNTISLPAGSRPLKIILADGTKVWIDAGSSFTYPTIFTGKTRAVNITGQAYFEVAQNSNMPFTVSTANKSYSVDVLGTSFNIRVYADESNIQLTLVDGAVKFNTSTVSRLMKPGEQATASDNGTIQLTTNADLTSATAWKDGLFYFNGSDINTIMSELQRYYNLEVVYQANVRDSFVAKIPRDVPVSQLLNLLEMTNLVHFRIEGRKVTVMK</sequence>
<keyword evidence="1" id="KW-0812">Transmembrane</keyword>
<evidence type="ECO:0000259" key="2">
    <source>
        <dbReference type="Pfam" id="PF04773"/>
    </source>
</evidence>